<evidence type="ECO:0000313" key="3">
    <source>
        <dbReference type="Proteomes" id="UP000186922"/>
    </source>
</evidence>
<accession>A0A1D1V9X5</accession>
<evidence type="ECO:0000256" key="1">
    <source>
        <dbReference type="SAM" id="MobiDB-lite"/>
    </source>
</evidence>
<feature type="region of interest" description="Disordered" evidence="1">
    <location>
        <begin position="1"/>
        <end position="20"/>
    </location>
</feature>
<sequence length="223" mass="25019">MNVEEEQQHHAGNESDVIERRTHCTKTIPEGLEWSAEGDANLLFNVEEDYFARQAVSKQATTTPCRPAHLAVLPTFGAVRQSVSYKYPTPLVQIKQQQGPQYRFPVLQSPLVRPFQPEARLPLELPAYRPSFLTKPVPSFSGLNPTPDATRKHVCSDRVVAQEKSADSFVTSYSCKLSYGKHYYIFSFCRSFDLAGLLQSVPRLSNFSPTSASIMHDFGQHGV</sequence>
<evidence type="ECO:0000313" key="2">
    <source>
        <dbReference type="EMBL" id="GAU95308.1"/>
    </source>
</evidence>
<name>A0A1D1V9X5_RAMVA</name>
<dbReference type="AlphaFoldDB" id="A0A1D1V9X5"/>
<comment type="caution">
    <text evidence="2">The sequence shown here is derived from an EMBL/GenBank/DDBJ whole genome shotgun (WGS) entry which is preliminary data.</text>
</comment>
<dbReference type="Proteomes" id="UP000186922">
    <property type="component" value="Unassembled WGS sequence"/>
</dbReference>
<organism evidence="2 3">
    <name type="scientific">Ramazzottius varieornatus</name>
    <name type="common">Water bear</name>
    <name type="synonym">Tardigrade</name>
    <dbReference type="NCBI Taxonomy" id="947166"/>
    <lineage>
        <taxon>Eukaryota</taxon>
        <taxon>Metazoa</taxon>
        <taxon>Ecdysozoa</taxon>
        <taxon>Tardigrada</taxon>
        <taxon>Eutardigrada</taxon>
        <taxon>Parachela</taxon>
        <taxon>Hypsibioidea</taxon>
        <taxon>Ramazzottiidae</taxon>
        <taxon>Ramazzottius</taxon>
    </lineage>
</organism>
<keyword evidence="3" id="KW-1185">Reference proteome</keyword>
<proteinExistence type="predicted"/>
<gene>
    <name evidence="2" type="primary">RvY_06947</name>
    <name evidence="2" type="synonym">RvY_06947.1</name>
    <name evidence="2" type="ORF">RvY_06947-1</name>
</gene>
<protein>
    <submittedName>
        <fullName evidence="2">Uncharacterized protein</fullName>
    </submittedName>
</protein>
<reference evidence="2 3" key="1">
    <citation type="journal article" date="2016" name="Nat. Commun.">
        <title>Extremotolerant tardigrade genome and improved radiotolerance of human cultured cells by tardigrade-unique protein.</title>
        <authorList>
            <person name="Hashimoto T."/>
            <person name="Horikawa D.D."/>
            <person name="Saito Y."/>
            <person name="Kuwahara H."/>
            <person name="Kozuka-Hata H."/>
            <person name="Shin-I T."/>
            <person name="Minakuchi Y."/>
            <person name="Ohishi K."/>
            <person name="Motoyama A."/>
            <person name="Aizu T."/>
            <person name="Enomoto A."/>
            <person name="Kondo K."/>
            <person name="Tanaka S."/>
            <person name="Hara Y."/>
            <person name="Koshikawa S."/>
            <person name="Sagara H."/>
            <person name="Miura T."/>
            <person name="Yokobori S."/>
            <person name="Miyagawa K."/>
            <person name="Suzuki Y."/>
            <person name="Kubo T."/>
            <person name="Oyama M."/>
            <person name="Kohara Y."/>
            <person name="Fujiyama A."/>
            <person name="Arakawa K."/>
            <person name="Katayama T."/>
            <person name="Toyoda A."/>
            <person name="Kunieda T."/>
        </authorList>
    </citation>
    <scope>NUCLEOTIDE SEQUENCE [LARGE SCALE GENOMIC DNA]</scope>
    <source>
        <strain evidence="2 3">YOKOZUNA-1</strain>
    </source>
</reference>
<dbReference type="EMBL" id="BDGG01000003">
    <property type="protein sequence ID" value="GAU95308.1"/>
    <property type="molecule type" value="Genomic_DNA"/>
</dbReference>